<evidence type="ECO:0000313" key="2">
    <source>
        <dbReference type="Proteomes" id="UP000225379"/>
    </source>
</evidence>
<reference evidence="2" key="1">
    <citation type="submission" date="2017-10" db="EMBL/GenBank/DDBJ databases">
        <authorList>
            <person name="Kravchenko I.K."/>
            <person name="Grouzdev D.S."/>
        </authorList>
    </citation>
    <scope>NUCLEOTIDE SEQUENCE [LARGE SCALE GENOMIC DNA]</scope>
    <source>
        <strain evidence="2">B2</strain>
    </source>
</reference>
<evidence type="ECO:0000313" key="1">
    <source>
        <dbReference type="EMBL" id="PGH55775.1"/>
    </source>
</evidence>
<dbReference type="Gene3D" id="3.30.2270.10">
    <property type="entry name" value="Folate-binding superfamily"/>
    <property type="match status" value="1"/>
</dbReference>
<name>A0A2B8BCY6_9PROT</name>
<dbReference type="EMBL" id="PDKW01000042">
    <property type="protein sequence ID" value="PGH55775.1"/>
    <property type="molecule type" value="Genomic_DNA"/>
</dbReference>
<sequence>MLLIRCPYCEAERPEVEFTYAGEAHIARPADPSALSDDEWRDFLFIRTNPRGRHFERWRHMHGCGRFFNAVRDTVTDKFSMTYKAGAPRPSDEEIALASSAVADSAAAPAAASVKDARP</sequence>
<dbReference type="GO" id="GO:0046653">
    <property type="term" value="P:tetrahydrofolate metabolic process"/>
    <property type="evidence" value="ECO:0007669"/>
    <property type="project" value="InterPro"/>
</dbReference>
<accession>A0A2B8BCY6</accession>
<dbReference type="Pfam" id="PF04267">
    <property type="entry name" value="SoxD"/>
    <property type="match status" value="1"/>
</dbReference>
<dbReference type="InterPro" id="IPR006279">
    <property type="entry name" value="SoxD"/>
</dbReference>
<gene>
    <name evidence="1" type="ORF">CRT60_21155</name>
</gene>
<dbReference type="OrthoDB" id="7159274at2"/>
<dbReference type="GO" id="GO:0008115">
    <property type="term" value="F:sarcosine oxidase activity"/>
    <property type="evidence" value="ECO:0007669"/>
    <property type="project" value="InterPro"/>
</dbReference>
<dbReference type="RefSeq" id="WP_098738489.1">
    <property type="nucleotide sequence ID" value="NZ_PDKW01000042.1"/>
</dbReference>
<proteinExistence type="predicted"/>
<dbReference type="InterPro" id="IPR038561">
    <property type="entry name" value="SoxD_sf"/>
</dbReference>
<comment type="caution">
    <text evidence="1">The sequence shown here is derived from an EMBL/GenBank/DDBJ whole genome shotgun (WGS) entry which is preliminary data.</text>
</comment>
<dbReference type="AlphaFoldDB" id="A0A2B8BCY6"/>
<organism evidence="1 2">
    <name type="scientific">Azospirillum palustre</name>
    <dbReference type="NCBI Taxonomy" id="2044885"/>
    <lineage>
        <taxon>Bacteria</taxon>
        <taxon>Pseudomonadati</taxon>
        <taxon>Pseudomonadota</taxon>
        <taxon>Alphaproteobacteria</taxon>
        <taxon>Rhodospirillales</taxon>
        <taxon>Azospirillaceae</taxon>
        <taxon>Azospirillum</taxon>
    </lineage>
</organism>
<dbReference type="Proteomes" id="UP000225379">
    <property type="component" value="Unassembled WGS sequence"/>
</dbReference>
<keyword evidence="2" id="KW-1185">Reference proteome</keyword>
<dbReference type="NCBIfam" id="TIGR01374">
    <property type="entry name" value="soxD"/>
    <property type="match status" value="1"/>
</dbReference>
<protein>
    <submittedName>
        <fullName evidence="1">Sarcosine oxidase subunit delta</fullName>
    </submittedName>
</protein>